<proteinExistence type="predicted"/>
<dbReference type="PRINTS" id="PR00633">
    <property type="entry name" value="RCCNDNSATION"/>
</dbReference>
<sequence>VTTTMPSFADFFKDKYEYVKDESTGEMIMVDKSAPKYKLDENGNIINPPDAGAAAGGGAGANGGGNAFAAAVGAGGGGGGGGGGFTFGVGSGGGSAGGFKFGTGDTGGSAAGGGFTFGGKSVPAAPVSGGGGFVFGANSDAGGVAAKKRAAEEAGPRAKRLRSSALQLRGDESGGVLIVGNGDCGQLGLGGEDDSLRDTLTPVPIPSLGAVRVCALACGGLHTAALTLDGRVWTWGCNDDEVLGRAGEESEPGLVQGALSGVQVKMISAGDSHMAALGVGGEVFSWGTYKDSNGYIGYTKELKKAGEPQQVSTLKGRPMKWVASGADHTIAVAADGLDVYLWGCGEKGQLAQDLQWEGAVKQQHLEPTQPVQLRLPSVPGCDTKSLLVRTLNENLITWMRLQMEADEAFDATEACSMYLSHQAELQKGGALEDRLRVRAAFGGAYHTFLLTESSNVYACGLNNMGQLGLGSLEPGHTGTPTLVTALEGKGVCQLSAGEHHSLALTKDGQVFAFGRGDNNQLGTGDGSDMHTSPVKLDALDGIHIRKVASGSNQNVAVASSGDLYTWGFGEMGALAHGSGQDERRPRLVETKPVAAGAVLDAASGAQHTAMVILV</sequence>
<organism evidence="5">
    <name type="scientific">Chrysotila carterae</name>
    <name type="common">Marine alga</name>
    <name type="synonym">Syracosphaera carterae</name>
    <dbReference type="NCBI Taxonomy" id="13221"/>
    <lineage>
        <taxon>Eukaryota</taxon>
        <taxon>Haptista</taxon>
        <taxon>Haptophyta</taxon>
        <taxon>Prymnesiophyceae</taxon>
        <taxon>Isochrysidales</taxon>
        <taxon>Isochrysidaceae</taxon>
        <taxon>Chrysotila</taxon>
    </lineage>
</organism>
<dbReference type="PANTHER" id="PTHR45982:SF1">
    <property type="entry name" value="REGULATOR OF CHROMOSOME CONDENSATION"/>
    <property type="match status" value="1"/>
</dbReference>
<feature type="repeat" description="RCC1" evidence="3">
    <location>
        <begin position="174"/>
        <end position="229"/>
    </location>
</feature>
<evidence type="ECO:0000259" key="4">
    <source>
        <dbReference type="Pfam" id="PF25390"/>
    </source>
</evidence>
<reference evidence="5" key="1">
    <citation type="submission" date="2021-01" db="EMBL/GenBank/DDBJ databases">
        <authorList>
            <person name="Corre E."/>
            <person name="Pelletier E."/>
            <person name="Niang G."/>
            <person name="Scheremetjew M."/>
            <person name="Finn R."/>
            <person name="Kale V."/>
            <person name="Holt S."/>
            <person name="Cochrane G."/>
            <person name="Meng A."/>
            <person name="Brown T."/>
            <person name="Cohen L."/>
        </authorList>
    </citation>
    <scope>NUCLEOTIDE SEQUENCE</scope>
    <source>
        <strain evidence="5">CCMP645</strain>
    </source>
</reference>
<dbReference type="PROSITE" id="PS50012">
    <property type="entry name" value="RCC1_3"/>
    <property type="match status" value="6"/>
</dbReference>
<keyword evidence="1" id="KW-0344">Guanine-nucleotide releasing factor</keyword>
<feature type="non-terminal residue" evidence="5">
    <location>
        <position position="1"/>
    </location>
</feature>
<dbReference type="PROSITE" id="PS00626">
    <property type="entry name" value="RCC1_2"/>
    <property type="match status" value="3"/>
</dbReference>
<dbReference type="InterPro" id="IPR051553">
    <property type="entry name" value="Ran_GTPase-activating"/>
</dbReference>
<dbReference type="Gene3D" id="2.130.10.30">
    <property type="entry name" value="Regulator of chromosome condensation 1/beta-lactamase-inhibitor protein II"/>
    <property type="match status" value="1"/>
</dbReference>
<dbReference type="GO" id="GO:0005737">
    <property type="term" value="C:cytoplasm"/>
    <property type="evidence" value="ECO:0007669"/>
    <property type="project" value="TreeGrafter"/>
</dbReference>
<name>A0A7S4BQV3_CHRCT</name>
<feature type="repeat" description="RCC1" evidence="3">
    <location>
        <begin position="508"/>
        <end position="560"/>
    </location>
</feature>
<dbReference type="SUPFAM" id="SSF50985">
    <property type="entry name" value="RCC1/BLIP-II"/>
    <property type="match status" value="1"/>
</dbReference>
<feature type="repeat" description="RCC1" evidence="3">
    <location>
        <begin position="561"/>
        <end position="614"/>
    </location>
</feature>
<feature type="repeat" description="RCC1" evidence="3">
    <location>
        <begin position="281"/>
        <end position="335"/>
    </location>
</feature>
<dbReference type="InterPro" id="IPR058923">
    <property type="entry name" value="RCC1-like_dom"/>
</dbReference>
<evidence type="ECO:0000256" key="3">
    <source>
        <dbReference type="PROSITE-ProRule" id="PRU00235"/>
    </source>
</evidence>
<evidence type="ECO:0000256" key="2">
    <source>
        <dbReference type="ARBA" id="ARBA00022737"/>
    </source>
</evidence>
<feature type="domain" description="RCC1-like" evidence="4">
    <location>
        <begin position="436"/>
        <end position="609"/>
    </location>
</feature>
<evidence type="ECO:0000313" key="5">
    <source>
        <dbReference type="EMBL" id="CAE0773921.1"/>
    </source>
</evidence>
<dbReference type="AlphaFoldDB" id="A0A7S4BQV3"/>
<feature type="repeat" description="RCC1" evidence="3">
    <location>
        <begin position="230"/>
        <end position="280"/>
    </location>
</feature>
<dbReference type="Pfam" id="PF25390">
    <property type="entry name" value="WD40_RLD"/>
    <property type="match status" value="2"/>
</dbReference>
<dbReference type="GO" id="GO:0005085">
    <property type="term" value="F:guanyl-nucleotide exchange factor activity"/>
    <property type="evidence" value="ECO:0007669"/>
    <property type="project" value="TreeGrafter"/>
</dbReference>
<accession>A0A7S4BQV3</accession>
<evidence type="ECO:0000256" key="1">
    <source>
        <dbReference type="ARBA" id="ARBA00022658"/>
    </source>
</evidence>
<protein>
    <recommendedName>
        <fullName evidence="4">RCC1-like domain-containing protein</fullName>
    </recommendedName>
</protein>
<gene>
    <name evidence="5" type="ORF">PCAR00345_LOCUS26533</name>
</gene>
<dbReference type="PANTHER" id="PTHR45982">
    <property type="entry name" value="REGULATOR OF CHROMOSOME CONDENSATION"/>
    <property type="match status" value="1"/>
</dbReference>
<feature type="repeat" description="RCC1" evidence="3">
    <location>
        <begin position="454"/>
        <end position="507"/>
    </location>
</feature>
<feature type="domain" description="RCC1-like" evidence="4">
    <location>
        <begin position="176"/>
        <end position="398"/>
    </location>
</feature>
<dbReference type="InterPro" id="IPR000408">
    <property type="entry name" value="Reg_chr_condens"/>
</dbReference>
<dbReference type="EMBL" id="HBIZ01041532">
    <property type="protein sequence ID" value="CAE0773921.1"/>
    <property type="molecule type" value="Transcribed_RNA"/>
</dbReference>
<keyword evidence="2" id="KW-0677">Repeat</keyword>
<dbReference type="InterPro" id="IPR009091">
    <property type="entry name" value="RCC1/BLIP-II"/>
</dbReference>